<feature type="domain" description="Histidine kinase/HSP90-like ATPase" evidence="6">
    <location>
        <begin position="339"/>
        <end position="425"/>
    </location>
</feature>
<evidence type="ECO:0000256" key="2">
    <source>
        <dbReference type="ARBA" id="ARBA00022777"/>
    </source>
</evidence>
<keyword evidence="1" id="KW-0808">Transferase</keyword>
<keyword evidence="2" id="KW-0418">Kinase</keyword>
<feature type="transmembrane region" description="Helical" evidence="5">
    <location>
        <begin position="179"/>
        <end position="199"/>
    </location>
</feature>
<evidence type="ECO:0000313" key="8">
    <source>
        <dbReference type="EMBL" id="GAA4396407.1"/>
    </source>
</evidence>
<dbReference type="SUPFAM" id="SSF55874">
    <property type="entry name" value="ATPase domain of HSP90 chaperone/DNA topoisomerase II/histidine kinase"/>
    <property type="match status" value="1"/>
</dbReference>
<feature type="region of interest" description="Disordered" evidence="4">
    <location>
        <begin position="1"/>
        <end position="42"/>
    </location>
</feature>
<reference evidence="9" key="1">
    <citation type="journal article" date="2019" name="Int. J. Syst. Evol. Microbiol.">
        <title>The Global Catalogue of Microorganisms (GCM) 10K type strain sequencing project: providing services to taxonomists for standard genome sequencing and annotation.</title>
        <authorList>
            <consortium name="The Broad Institute Genomics Platform"/>
            <consortium name="The Broad Institute Genome Sequencing Center for Infectious Disease"/>
            <person name="Wu L."/>
            <person name="Ma J."/>
        </authorList>
    </citation>
    <scope>NUCLEOTIDE SEQUENCE [LARGE SCALE GENOMIC DNA]</scope>
    <source>
        <strain evidence="9">JCM 17809</strain>
    </source>
</reference>
<evidence type="ECO:0000256" key="5">
    <source>
        <dbReference type="SAM" id="Phobius"/>
    </source>
</evidence>
<evidence type="ECO:0000259" key="7">
    <source>
        <dbReference type="Pfam" id="PF04024"/>
    </source>
</evidence>
<dbReference type="Pfam" id="PF02518">
    <property type="entry name" value="HATPase_c"/>
    <property type="match status" value="1"/>
</dbReference>
<feature type="transmembrane region" description="Helical" evidence="5">
    <location>
        <begin position="113"/>
        <end position="132"/>
    </location>
</feature>
<dbReference type="Gene3D" id="3.30.565.10">
    <property type="entry name" value="Histidine kinase-like ATPase, C-terminal domain"/>
    <property type="match status" value="1"/>
</dbReference>
<dbReference type="PANTHER" id="PTHR24421:SF61">
    <property type="entry name" value="OXYGEN SENSOR HISTIDINE KINASE NREB"/>
    <property type="match status" value="1"/>
</dbReference>
<proteinExistence type="predicted"/>
<evidence type="ECO:0000259" key="6">
    <source>
        <dbReference type="Pfam" id="PF02518"/>
    </source>
</evidence>
<keyword evidence="5" id="KW-1133">Transmembrane helix</keyword>
<dbReference type="Proteomes" id="UP001500945">
    <property type="component" value="Unassembled WGS sequence"/>
</dbReference>
<sequence>MPTPYEPAAAPLHLGSGAGPDLGAGSHGGSHRPARPPMVRARGRGWTPGVSAAVARHLGLSTRLVRWGFVLLTLAGGAGAVAYVFLWALTPEEDLTTDPVTGLAEAPPERRQWGLVIAVGGVLVVVGAVLVTPVLGGSLIGSVLVPLFTIAVGAVVAWSNLDDAQRSRWLGAGSGAARFGWVRVALGAGLAVTGILVLVTRGQSITAVWDALLAAVAVLVGALIIAAPWALRLWGDLRREQVAAARATERADIAAHLHDSVLQTLALIQRQAGDAAAVTRLARAQERELRSWLYAGPQGSQSTLAAAVTEVAHDVEDVHGVAIDLVVTGDRPYEPHGAALAQAMREALLNAVRHGGTPVTAYVEIGPSGVEAFVRDRGDGFDLDAVPTDRLGVRQSILGRMERHGGTARVRRRDDGTEVELRLPPLEEGQP</sequence>
<feature type="domain" description="Phage shock protein PspC N-terminal" evidence="7">
    <location>
        <begin position="37"/>
        <end position="93"/>
    </location>
</feature>
<comment type="caution">
    <text evidence="8">The sequence shown here is derived from an EMBL/GenBank/DDBJ whole genome shotgun (WGS) entry which is preliminary data.</text>
</comment>
<feature type="transmembrane region" description="Helical" evidence="5">
    <location>
        <begin position="211"/>
        <end position="231"/>
    </location>
</feature>
<evidence type="ECO:0000256" key="4">
    <source>
        <dbReference type="SAM" id="MobiDB-lite"/>
    </source>
</evidence>
<evidence type="ECO:0000313" key="9">
    <source>
        <dbReference type="Proteomes" id="UP001500945"/>
    </source>
</evidence>
<dbReference type="InterPro" id="IPR036890">
    <property type="entry name" value="HATPase_C_sf"/>
</dbReference>
<dbReference type="EMBL" id="BAABGM010000001">
    <property type="protein sequence ID" value="GAA4396407.1"/>
    <property type="molecule type" value="Genomic_DNA"/>
</dbReference>
<protein>
    <submittedName>
        <fullName evidence="8">ATP-binding protein</fullName>
    </submittedName>
</protein>
<dbReference type="InterPro" id="IPR007168">
    <property type="entry name" value="Phageshock_PspC_N"/>
</dbReference>
<dbReference type="PANTHER" id="PTHR24421">
    <property type="entry name" value="NITRATE/NITRITE SENSOR PROTEIN NARX-RELATED"/>
    <property type="match status" value="1"/>
</dbReference>
<keyword evidence="3" id="KW-0902">Two-component regulatory system</keyword>
<keyword evidence="8" id="KW-0067">ATP-binding</keyword>
<feature type="compositionally biased region" description="Gly residues" evidence="4">
    <location>
        <begin position="16"/>
        <end position="28"/>
    </location>
</feature>
<feature type="transmembrane region" description="Helical" evidence="5">
    <location>
        <begin position="139"/>
        <end position="159"/>
    </location>
</feature>
<dbReference type="InterPro" id="IPR003594">
    <property type="entry name" value="HATPase_dom"/>
</dbReference>
<dbReference type="GO" id="GO:0005524">
    <property type="term" value="F:ATP binding"/>
    <property type="evidence" value="ECO:0007669"/>
    <property type="project" value="UniProtKB-KW"/>
</dbReference>
<keyword evidence="8" id="KW-0547">Nucleotide-binding</keyword>
<evidence type="ECO:0000256" key="3">
    <source>
        <dbReference type="ARBA" id="ARBA00023012"/>
    </source>
</evidence>
<organism evidence="8 9">
    <name type="scientific">Fodinibacter luteus</name>
    <dbReference type="NCBI Taxonomy" id="552064"/>
    <lineage>
        <taxon>Bacteria</taxon>
        <taxon>Bacillati</taxon>
        <taxon>Actinomycetota</taxon>
        <taxon>Actinomycetes</taxon>
        <taxon>Micrococcales</taxon>
        <taxon>Intrasporangiaceae</taxon>
        <taxon>Fodinibacter (ex Wang et al. 2009)</taxon>
    </lineage>
</organism>
<accession>A0ABP8JUL4</accession>
<keyword evidence="5" id="KW-0812">Transmembrane</keyword>
<name>A0ABP8JUL4_9MICO</name>
<dbReference type="RefSeq" id="WP_345200946.1">
    <property type="nucleotide sequence ID" value="NZ_BAABGM010000001.1"/>
</dbReference>
<gene>
    <name evidence="8" type="ORF">GCM10023168_00250</name>
</gene>
<feature type="transmembrane region" description="Helical" evidence="5">
    <location>
        <begin position="64"/>
        <end position="89"/>
    </location>
</feature>
<keyword evidence="5" id="KW-0472">Membrane</keyword>
<dbReference type="InterPro" id="IPR050482">
    <property type="entry name" value="Sensor_HK_TwoCompSys"/>
</dbReference>
<keyword evidence="9" id="KW-1185">Reference proteome</keyword>
<evidence type="ECO:0000256" key="1">
    <source>
        <dbReference type="ARBA" id="ARBA00022679"/>
    </source>
</evidence>
<dbReference type="Pfam" id="PF04024">
    <property type="entry name" value="PspC"/>
    <property type="match status" value="1"/>
</dbReference>